<evidence type="ECO:0000313" key="1">
    <source>
        <dbReference type="EMBL" id="SDP54968.1"/>
    </source>
</evidence>
<protein>
    <submittedName>
        <fullName evidence="1">Uncharacterized protein</fullName>
    </submittedName>
</protein>
<organism evidence="1 2">
    <name type="scientific">Pedococcus dokdonensis</name>
    <dbReference type="NCBI Taxonomy" id="443156"/>
    <lineage>
        <taxon>Bacteria</taxon>
        <taxon>Bacillati</taxon>
        <taxon>Actinomycetota</taxon>
        <taxon>Actinomycetes</taxon>
        <taxon>Micrococcales</taxon>
        <taxon>Intrasporangiaceae</taxon>
        <taxon>Pedococcus</taxon>
    </lineage>
</organism>
<accession>A0A1H0TMU8</accession>
<evidence type="ECO:0000313" key="2">
    <source>
        <dbReference type="Proteomes" id="UP000199077"/>
    </source>
</evidence>
<dbReference type="OrthoDB" id="8957634at2"/>
<proteinExistence type="predicted"/>
<dbReference type="Proteomes" id="UP000199077">
    <property type="component" value="Chromosome I"/>
</dbReference>
<dbReference type="STRING" id="443156.SAMN04489867_2881"/>
<dbReference type="RefSeq" id="WP_091786827.1">
    <property type="nucleotide sequence ID" value="NZ_LT629711.1"/>
</dbReference>
<sequence length="77" mass="8467">MTGAEDDVTRDEAAIHAVGDVFFAAFASGRGQDRRFDALRSVVLPSAVITRITGRGWRIAAVAWHDDPRRDRARTDA</sequence>
<dbReference type="EMBL" id="LT629711">
    <property type="protein sequence ID" value="SDP54968.1"/>
    <property type="molecule type" value="Genomic_DNA"/>
</dbReference>
<keyword evidence="2" id="KW-1185">Reference proteome</keyword>
<dbReference type="AlphaFoldDB" id="A0A1H0TMU8"/>
<reference evidence="2" key="1">
    <citation type="submission" date="2016-10" db="EMBL/GenBank/DDBJ databases">
        <authorList>
            <person name="Varghese N."/>
            <person name="Submissions S."/>
        </authorList>
    </citation>
    <scope>NUCLEOTIDE SEQUENCE [LARGE SCALE GENOMIC DNA]</scope>
    <source>
        <strain evidence="2">DSM 22329</strain>
    </source>
</reference>
<gene>
    <name evidence="1" type="ORF">SAMN04489867_2881</name>
</gene>
<name>A0A1H0TMU8_9MICO</name>